<protein>
    <submittedName>
        <fullName evidence="2">Uncharacterized protein</fullName>
    </submittedName>
</protein>
<feature type="region of interest" description="Disordered" evidence="1">
    <location>
        <begin position="112"/>
        <end position="198"/>
    </location>
</feature>
<feature type="compositionally biased region" description="Low complexity" evidence="1">
    <location>
        <begin position="64"/>
        <end position="84"/>
    </location>
</feature>
<dbReference type="AlphaFoldDB" id="A0A9P6EKH8"/>
<accession>A0A9P6EKH8</accession>
<gene>
    <name evidence="2" type="ORF">CPB83DRAFT_157755</name>
</gene>
<evidence type="ECO:0000313" key="3">
    <source>
        <dbReference type="Proteomes" id="UP000807306"/>
    </source>
</evidence>
<keyword evidence="3" id="KW-1185">Reference proteome</keyword>
<proteinExistence type="predicted"/>
<sequence length="337" mass="37111">MPHLSLKSMIANLNLGMHTTPRTRTTSTPRLDLAEGAFQSLGDVGHVRIQAGTNITHSMQEFTRPSPLEFSSPPLPRLRSGPTLQPYPEPQSWVQRHSLEAPVVGSMLMQSGHAKTHSEGGSTIRSRGIQRVGTTSSSTTSVRHRRTSSSSSSSSTRAQLGLVPQPEVIDLEMRKSHRKTPATSNYSPKSGFPSQLLDDNMPLLPPFYPSPARSKRLSLPVHSSNATPVPQSDAVQRAPTPSPRNQNLESPPRERSAKDAVYHEEKRKTVPGDQSKRSSKPRKDSTTVEKPRQKTTRDIKHTYEDPQVEDLLASTKTPLAKTHYLPGHCCGCLHPSR</sequence>
<evidence type="ECO:0000256" key="1">
    <source>
        <dbReference type="SAM" id="MobiDB-lite"/>
    </source>
</evidence>
<feature type="compositionally biased region" description="Polar residues" evidence="1">
    <location>
        <begin position="221"/>
        <end position="234"/>
    </location>
</feature>
<feature type="region of interest" description="Disordered" evidence="1">
    <location>
        <begin position="64"/>
        <end position="90"/>
    </location>
</feature>
<dbReference type="Proteomes" id="UP000807306">
    <property type="component" value="Unassembled WGS sequence"/>
</dbReference>
<comment type="caution">
    <text evidence="2">The sequence shown here is derived from an EMBL/GenBank/DDBJ whole genome shotgun (WGS) entry which is preliminary data.</text>
</comment>
<organism evidence="2 3">
    <name type="scientific">Crepidotus variabilis</name>
    <dbReference type="NCBI Taxonomy" id="179855"/>
    <lineage>
        <taxon>Eukaryota</taxon>
        <taxon>Fungi</taxon>
        <taxon>Dikarya</taxon>
        <taxon>Basidiomycota</taxon>
        <taxon>Agaricomycotina</taxon>
        <taxon>Agaricomycetes</taxon>
        <taxon>Agaricomycetidae</taxon>
        <taxon>Agaricales</taxon>
        <taxon>Agaricineae</taxon>
        <taxon>Crepidotaceae</taxon>
        <taxon>Crepidotus</taxon>
    </lineage>
</organism>
<name>A0A9P6EKH8_9AGAR</name>
<reference evidence="2" key="1">
    <citation type="submission" date="2020-11" db="EMBL/GenBank/DDBJ databases">
        <authorList>
            <consortium name="DOE Joint Genome Institute"/>
            <person name="Ahrendt S."/>
            <person name="Riley R."/>
            <person name="Andreopoulos W."/>
            <person name="Labutti K."/>
            <person name="Pangilinan J."/>
            <person name="Ruiz-Duenas F.J."/>
            <person name="Barrasa J.M."/>
            <person name="Sanchez-Garcia M."/>
            <person name="Camarero S."/>
            <person name="Miyauchi S."/>
            <person name="Serrano A."/>
            <person name="Linde D."/>
            <person name="Babiker R."/>
            <person name="Drula E."/>
            <person name="Ayuso-Fernandez I."/>
            <person name="Pacheco R."/>
            <person name="Padilla G."/>
            <person name="Ferreira P."/>
            <person name="Barriuso J."/>
            <person name="Kellner H."/>
            <person name="Castanera R."/>
            <person name="Alfaro M."/>
            <person name="Ramirez L."/>
            <person name="Pisabarro A.G."/>
            <person name="Kuo A."/>
            <person name="Tritt A."/>
            <person name="Lipzen A."/>
            <person name="He G."/>
            <person name="Yan M."/>
            <person name="Ng V."/>
            <person name="Cullen D."/>
            <person name="Martin F."/>
            <person name="Rosso M.-N."/>
            <person name="Henrissat B."/>
            <person name="Hibbett D."/>
            <person name="Martinez A.T."/>
            <person name="Grigoriev I.V."/>
        </authorList>
    </citation>
    <scope>NUCLEOTIDE SEQUENCE</scope>
    <source>
        <strain evidence="2">CBS 506.95</strain>
    </source>
</reference>
<evidence type="ECO:0000313" key="2">
    <source>
        <dbReference type="EMBL" id="KAF9530760.1"/>
    </source>
</evidence>
<feature type="region of interest" description="Disordered" evidence="1">
    <location>
        <begin position="214"/>
        <end position="307"/>
    </location>
</feature>
<feature type="compositionally biased region" description="Basic and acidic residues" evidence="1">
    <location>
        <begin position="251"/>
        <end position="304"/>
    </location>
</feature>
<dbReference type="EMBL" id="MU157838">
    <property type="protein sequence ID" value="KAF9530760.1"/>
    <property type="molecule type" value="Genomic_DNA"/>
</dbReference>
<feature type="compositionally biased region" description="Low complexity" evidence="1">
    <location>
        <begin position="148"/>
        <end position="157"/>
    </location>
</feature>